<gene>
    <name evidence="1" type="ORF">SAMN06297397_1398</name>
</gene>
<evidence type="ECO:0000313" key="1">
    <source>
        <dbReference type="EMBL" id="SMC56731.1"/>
    </source>
</evidence>
<protein>
    <submittedName>
        <fullName evidence="1">Uncharacterized protein</fullName>
    </submittedName>
</protein>
<reference evidence="1" key="1">
    <citation type="submission" date="2017-04" db="EMBL/GenBank/DDBJ databases">
        <authorList>
            <person name="Varghese N."/>
            <person name="Submissions S."/>
        </authorList>
    </citation>
    <scope>NUCLEOTIDE SEQUENCE</scope>
    <source>
        <strain evidence="1">WTE2008</strain>
    </source>
</reference>
<name>A0AC61PKU6_9FIRM</name>
<proteinExistence type="predicted"/>
<organism evidence="1 2">
    <name type="scientific">Aristaeella lactis</name>
    <dbReference type="NCBI Taxonomy" id="3046383"/>
    <lineage>
        <taxon>Bacteria</taxon>
        <taxon>Bacillati</taxon>
        <taxon>Bacillota</taxon>
        <taxon>Clostridia</taxon>
        <taxon>Eubacteriales</taxon>
        <taxon>Aristaeellaceae</taxon>
        <taxon>Aristaeella</taxon>
    </lineage>
</organism>
<sequence>MSYFAPYIDGTGIHMPTYEDRLEDLTEAYRNIFGIETELGPAVPDYQLLSVFAKALDDASALVLQAYNSRNPAYASGNALDLLLPAYGLTRAAGETDASVRARIRHSLAGRSTGTADALLAAVKGAKGVRDARLYVNDTDSTDSISIPAHSIAVVTDGGNGEAVAQAIFDKKPPGIGTWGSTTVTVPDAQGNGHPVSFTRNTDKMIVVYLFIRVLEGGNRDEIRNALKGPVADYINGLGLAAPLNIPQLYGAAYNAKPEIAKTFIITDIQAAVSGESSAARDLVPCAWNEKITTIQNGGVIFYFS</sequence>
<comment type="caution">
    <text evidence="1">The sequence shown here is derived from an EMBL/GenBank/DDBJ whole genome shotgun (WGS) entry which is preliminary data.</text>
</comment>
<accession>A0AC61PKU6</accession>
<evidence type="ECO:0000313" key="2">
    <source>
        <dbReference type="Proteomes" id="UP000192328"/>
    </source>
</evidence>
<dbReference type="EMBL" id="FWXZ01000002">
    <property type="protein sequence ID" value="SMC56731.1"/>
    <property type="molecule type" value="Genomic_DNA"/>
</dbReference>
<dbReference type="Proteomes" id="UP000192328">
    <property type="component" value="Unassembled WGS sequence"/>
</dbReference>
<keyword evidence="2" id="KW-1185">Reference proteome</keyword>